<organism evidence="2 3">
    <name type="scientific">Halalkalicoccus tibetensis</name>
    <dbReference type="NCBI Taxonomy" id="175632"/>
    <lineage>
        <taxon>Archaea</taxon>
        <taxon>Methanobacteriati</taxon>
        <taxon>Methanobacteriota</taxon>
        <taxon>Stenosarchaea group</taxon>
        <taxon>Halobacteria</taxon>
        <taxon>Halobacteriales</taxon>
        <taxon>Halococcaceae</taxon>
        <taxon>Halalkalicoccus</taxon>
    </lineage>
</organism>
<dbReference type="InterPro" id="IPR045396">
    <property type="entry name" value="DUF6517"/>
</dbReference>
<evidence type="ECO:0000256" key="1">
    <source>
        <dbReference type="SAM" id="MobiDB-lite"/>
    </source>
</evidence>
<keyword evidence="3" id="KW-1185">Reference proteome</keyword>
<evidence type="ECO:0000313" key="2">
    <source>
        <dbReference type="EMBL" id="MFC6905825.1"/>
    </source>
</evidence>
<name>A0ABD5V330_9EURY</name>
<accession>A0ABD5V330</accession>
<dbReference type="Proteomes" id="UP001596312">
    <property type="component" value="Unassembled WGS sequence"/>
</dbReference>
<proteinExistence type="predicted"/>
<protein>
    <submittedName>
        <fullName evidence="2">DUF6517 family protein</fullName>
    </submittedName>
</protein>
<comment type="caution">
    <text evidence="2">The sequence shown here is derived from an EMBL/GenBank/DDBJ whole genome shotgun (WGS) entry which is preliminary data.</text>
</comment>
<dbReference type="AlphaFoldDB" id="A0ABD5V330"/>
<dbReference type="RefSeq" id="WP_340604355.1">
    <property type="nucleotide sequence ID" value="NZ_JBBMXV010000003.1"/>
</dbReference>
<feature type="compositionally biased region" description="Acidic residues" evidence="1">
    <location>
        <begin position="1"/>
        <end position="13"/>
    </location>
</feature>
<gene>
    <name evidence="2" type="ORF">ACFQGH_11535</name>
</gene>
<dbReference type="Pfam" id="PF20127">
    <property type="entry name" value="DUF6517"/>
    <property type="match status" value="1"/>
</dbReference>
<dbReference type="EMBL" id="JBHSXQ010000003">
    <property type="protein sequence ID" value="MFC6905825.1"/>
    <property type="molecule type" value="Genomic_DNA"/>
</dbReference>
<reference evidence="2 3" key="1">
    <citation type="journal article" date="2019" name="Int. J. Syst. Evol. Microbiol.">
        <title>The Global Catalogue of Microorganisms (GCM) 10K type strain sequencing project: providing services to taxonomists for standard genome sequencing and annotation.</title>
        <authorList>
            <consortium name="The Broad Institute Genomics Platform"/>
            <consortium name="The Broad Institute Genome Sequencing Center for Infectious Disease"/>
            <person name="Wu L."/>
            <person name="Ma J."/>
        </authorList>
    </citation>
    <scope>NUCLEOTIDE SEQUENCE [LARGE SCALE GENOMIC DNA]</scope>
    <source>
        <strain evidence="2 3">CGMCC 1.3240</strain>
    </source>
</reference>
<evidence type="ECO:0000313" key="3">
    <source>
        <dbReference type="Proteomes" id="UP001596312"/>
    </source>
</evidence>
<feature type="region of interest" description="Disordered" evidence="1">
    <location>
        <begin position="1"/>
        <end position="25"/>
    </location>
</feature>
<sequence>MELDTEDDSDTEPESSRENVISAEPTPIAIDGATLEETDYEKTRDIIFELTQTISMKDESYIIEASNHLIECVRTIDRIDGEQPVAAFTAVGTPEIETVSQKVDFAERVTNEVIENSLQIGYETIEIEDQASTTHSVVPFENEVTVYQYPGVAEASDYKVDVHLHVARAVRETDYITLVGLYPYFLGDDEQDRIFDLMEAIE</sequence>